<sequence length="118" mass="12606">MIRPLDTRISNAATIARTLKNSASGTVSTKLGSIRLTPSIASLILAPLSSNLTSIVGPSLSTTLPSFTSSTSNSNSWFGSRSQNFAESENSSRSSESFVNILESAIEKLIPRFSMMLY</sequence>
<accession>A0AAD5T954</accession>
<dbReference type="EMBL" id="JADGJH010000505">
    <property type="protein sequence ID" value="KAJ3127561.1"/>
    <property type="molecule type" value="Genomic_DNA"/>
</dbReference>
<evidence type="ECO:0000313" key="3">
    <source>
        <dbReference type="Proteomes" id="UP001211907"/>
    </source>
</evidence>
<name>A0AAD5T954_9FUNG</name>
<organism evidence="2 3">
    <name type="scientific">Physocladia obscura</name>
    <dbReference type="NCBI Taxonomy" id="109957"/>
    <lineage>
        <taxon>Eukaryota</taxon>
        <taxon>Fungi</taxon>
        <taxon>Fungi incertae sedis</taxon>
        <taxon>Chytridiomycota</taxon>
        <taxon>Chytridiomycota incertae sedis</taxon>
        <taxon>Chytridiomycetes</taxon>
        <taxon>Chytridiales</taxon>
        <taxon>Chytriomycetaceae</taxon>
        <taxon>Physocladia</taxon>
    </lineage>
</organism>
<dbReference type="AlphaFoldDB" id="A0AAD5T954"/>
<keyword evidence="3" id="KW-1185">Reference proteome</keyword>
<comment type="caution">
    <text evidence="2">The sequence shown here is derived from an EMBL/GenBank/DDBJ whole genome shotgun (WGS) entry which is preliminary data.</text>
</comment>
<evidence type="ECO:0000256" key="1">
    <source>
        <dbReference type="SAM" id="MobiDB-lite"/>
    </source>
</evidence>
<reference evidence="2" key="1">
    <citation type="submission" date="2020-05" db="EMBL/GenBank/DDBJ databases">
        <title>Phylogenomic resolution of chytrid fungi.</title>
        <authorList>
            <person name="Stajich J.E."/>
            <person name="Amses K."/>
            <person name="Simmons R."/>
            <person name="Seto K."/>
            <person name="Myers J."/>
            <person name="Bonds A."/>
            <person name="Quandt C.A."/>
            <person name="Barry K."/>
            <person name="Liu P."/>
            <person name="Grigoriev I."/>
            <person name="Longcore J.E."/>
            <person name="James T.Y."/>
        </authorList>
    </citation>
    <scope>NUCLEOTIDE SEQUENCE</scope>
    <source>
        <strain evidence="2">JEL0513</strain>
    </source>
</reference>
<proteinExistence type="predicted"/>
<feature type="region of interest" description="Disordered" evidence="1">
    <location>
        <begin position="64"/>
        <end position="95"/>
    </location>
</feature>
<dbReference type="Proteomes" id="UP001211907">
    <property type="component" value="Unassembled WGS sequence"/>
</dbReference>
<evidence type="ECO:0000313" key="2">
    <source>
        <dbReference type="EMBL" id="KAJ3127561.1"/>
    </source>
</evidence>
<protein>
    <submittedName>
        <fullName evidence="2">Uncharacterized protein</fullName>
    </submittedName>
</protein>
<gene>
    <name evidence="2" type="ORF">HK100_009685</name>
</gene>